<proteinExistence type="predicted"/>
<name>A0A9X2S8Q4_9BACL</name>
<sequence>MGTEKPLKILMLAKRFAEAMPKHQHKFDMLEAIGRVADVRYWTKDGDIFDIMARLDFRPDMIFHYDFEWRNAFAPNIRNLDRADILKGCYVLDVHFDPAARREYFDRSGKPDIIFSASKYPFLEAFPDCASRFEWLPFGINESLIKDYGLPKDIRYSLMGLMDPKYPFRHAVASRMKGAEGFVHFKHPGHRTPDRPGLFVKEEYARAINRSMISFTCGSVLRIPVAKFLEIPGCRALMLAEPNRDIEELGFEDGVHYVACNRTNVGTQALYYAEAAEEREQLTDAGYELVHRAHTNEARARQFVDAVKARLTGGGRAGERAT</sequence>
<reference evidence="2" key="1">
    <citation type="submission" date="2022-08" db="EMBL/GenBank/DDBJ databases">
        <title>The genomic sequence of strain Paenibacillus sp. SCIV0701.</title>
        <authorList>
            <person name="Zhao H."/>
        </authorList>
    </citation>
    <scope>NUCLEOTIDE SEQUENCE</scope>
    <source>
        <strain evidence="2">SCIV0701</strain>
    </source>
</reference>
<dbReference type="InterPro" id="IPR055259">
    <property type="entry name" value="YkvP/CgeB_Glyco_trans-like"/>
</dbReference>
<evidence type="ECO:0000313" key="3">
    <source>
        <dbReference type="Proteomes" id="UP001141950"/>
    </source>
</evidence>
<comment type="caution">
    <text evidence="2">The sequence shown here is derived from an EMBL/GenBank/DDBJ whole genome shotgun (WGS) entry which is preliminary data.</text>
</comment>
<keyword evidence="3" id="KW-1185">Reference proteome</keyword>
<dbReference type="RefSeq" id="WP_257445293.1">
    <property type="nucleotide sequence ID" value="NZ_JANIPJ010000006.1"/>
</dbReference>
<keyword evidence="2" id="KW-0328">Glycosyltransferase</keyword>
<feature type="domain" description="Spore protein YkvP/CgeB glycosyl transferase-like" evidence="1">
    <location>
        <begin position="201"/>
        <end position="304"/>
    </location>
</feature>
<dbReference type="EC" id="2.4.-.-" evidence="2"/>
<dbReference type="AlphaFoldDB" id="A0A9X2S8Q4"/>
<evidence type="ECO:0000259" key="1">
    <source>
        <dbReference type="Pfam" id="PF13524"/>
    </source>
</evidence>
<organism evidence="2 3">
    <name type="scientific">Paenibacillus soyae</name>
    <dbReference type="NCBI Taxonomy" id="2969249"/>
    <lineage>
        <taxon>Bacteria</taxon>
        <taxon>Bacillati</taxon>
        <taxon>Bacillota</taxon>
        <taxon>Bacilli</taxon>
        <taxon>Bacillales</taxon>
        <taxon>Paenibacillaceae</taxon>
        <taxon>Paenibacillus</taxon>
    </lineage>
</organism>
<gene>
    <name evidence="2" type="ORF">NQZ67_10625</name>
</gene>
<evidence type="ECO:0000313" key="2">
    <source>
        <dbReference type="EMBL" id="MCR2804336.1"/>
    </source>
</evidence>
<protein>
    <submittedName>
        <fullName evidence="2">Glycosyltransferase</fullName>
        <ecNumber evidence="2">2.4.-.-</ecNumber>
    </submittedName>
</protein>
<dbReference type="Proteomes" id="UP001141950">
    <property type="component" value="Unassembled WGS sequence"/>
</dbReference>
<dbReference type="EMBL" id="JANIPJ010000006">
    <property type="protein sequence ID" value="MCR2804336.1"/>
    <property type="molecule type" value="Genomic_DNA"/>
</dbReference>
<accession>A0A9X2S8Q4</accession>
<dbReference type="GO" id="GO:0016757">
    <property type="term" value="F:glycosyltransferase activity"/>
    <property type="evidence" value="ECO:0007669"/>
    <property type="project" value="UniProtKB-KW"/>
</dbReference>
<keyword evidence="2" id="KW-0808">Transferase</keyword>
<dbReference type="Pfam" id="PF13524">
    <property type="entry name" value="Glyco_trans_1_2"/>
    <property type="match status" value="1"/>
</dbReference>